<proteinExistence type="inferred from homology"/>
<gene>
    <name evidence="5" type="ORF">SCF082_LOCUS2643</name>
</gene>
<organism evidence="5 6">
    <name type="scientific">Durusdinium trenchii</name>
    <dbReference type="NCBI Taxonomy" id="1381693"/>
    <lineage>
        <taxon>Eukaryota</taxon>
        <taxon>Sar</taxon>
        <taxon>Alveolata</taxon>
        <taxon>Dinophyceae</taxon>
        <taxon>Suessiales</taxon>
        <taxon>Symbiodiniaceae</taxon>
        <taxon>Durusdinium</taxon>
    </lineage>
</organism>
<keyword evidence="6" id="KW-1185">Reference proteome</keyword>
<comment type="similarity">
    <text evidence="1 4">Belongs to the short-chain dehydrogenases/reductases (SDR) family.</text>
</comment>
<dbReference type="PRINTS" id="PR00080">
    <property type="entry name" value="SDRFAMILY"/>
</dbReference>
<dbReference type="PANTHER" id="PTHR43963:SF6">
    <property type="entry name" value="CHAIN DEHYDROGENASE FAMILY PROTEIN, PUTATIVE (AFU_ORTHOLOGUE AFUA_3G15350)-RELATED"/>
    <property type="match status" value="1"/>
</dbReference>
<accession>A0ABP0HMJ8</accession>
<reference evidence="5 6" key="1">
    <citation type="submission" date="2024-02" db="EMBL/GenBank/DDBJ databases">
        <authorList>
            <person name="Chen Y."/>
            <person name="Shah S."/>
            <person name="Dougan E. K."/>
            <person name="Thang M."/>
            <person name="Chan C."/>
        </authorList>
    </citation>
    <scope>NUCLEOTIDE SEQUENCE [LARGE SCALE GENOMIC DNA]</scope>
</reference>
<evidence type="ECO:0000256" key="4">
    <source>
        <dbReference type="RuleBase" id="RU000363"/>
    </source>
</evidence>
<name>A0ABP0HMJ8_9DINO</name>
<dbReference type="InterPro" id="IPR002347">
    <property type="entry name" value="SDR_fam"/>
</dbReference>
<evidence type="ECO:0000313" key="5">
    <source>
        <dbReference type="EMBL" id="CAK8991407.1"/>
    </source>
</evidence>
<evidence type="ECO:0000256" key="2">
    <source>
        <dbReference type="ARBA" id="ARBA00022857"/>
    </source>
</evidence>
<dbReference type="Pfam" id="PF00106">
    <property type="entry name" value="adh_short"/>
    <property type="match status" value="1"/>
</dbReference>
<dbReference type="EMBL" id="CAXAMM010001303">
    <property type="protein sequence ID" value="CAK8991407.1"/>
    <property type="molecule type" value="Genomic_DNA"/>
</dbReference>
<dbReference type="PRINTS" id="PR00081">
    <property type="entry name" value="GDHRDH"/>
</dbReference>
<sequence>MSVAVVTGANRIPGIGYEIARGLAHRLPEGSSVVLTARVPEMGTEAIETLKEEVGKRVEVLFHQLDIGDAASVEELRKFISSKFGAIDVLVNNAGLAFPLSDPTPFKDQARQSIDVNYYGTKRMLTILRPLLKPHSRAVGISSTMGQLSSWSQSLQEQLLSDSLTLEGLDTIAEDFVKAAQLGQHREKGFPGSAYGTSKALMTQLHRVLAKEGPPPGLLCSVCPGLCRTYMATGRGTFMSNVLWLASFVVGSSAEGGADTPLWLCTELPEADFPTHHGRFLRGRTVSSY</sequence>
<evidence type="ECO:0000256" key="1">
    <source>
        <dbReference type="ARBA" id="ARBA00006484"/>
    </source>
</evidence>
<keyword evidence="2" id="KW-0521">NADP</keyword>
<dbReference type="InterPro" id="IPR036291">
    <property type="entry name" value="NAD(P)-bd_dom_sf"/>
</dbReference>
<protein>
    <submittedName>
        <fullName evidence="5">Carbonyl reductase [NADPH] 3 (NADPH-dependent carbonyl reductase 3)</fullName>
    </submittedName>
</protein>
<keyword evidence="3" id="KW-0560">Oxidoreductase</keyword>
<evidence type="ECO:0000313" key="6">
    <source>
        <dbReference type="Proteomes" id="UP001642464"/>
    </source>
</evidence>
<evidence type="ECO:0000256" key="3">
    <source>
        <dbReference type="ARBA" id="ARBA00023002"/>
    </source>
</evidence>
<dbReference type="Gene3D" id="3.40.50.720">
    <property type="entry name" value="NAD(P)-binding Rossmann-like Domain"/>
    <property type="match status" value="1"/>
</dbReference>
<dbReference type="PANTHER" id="PTHR43963">
    <property type="entry name" value="CARBONYL REDUCTASE 1-RELATED"/>
    <property type="match status" value="1"/>
</dbReference>
<dbReference type="SUPFAM" id="SSF51735">
    <property type="entry name" value="NAD(P)-binding Rossmann-fold domains"/>
    <property type="match status" value="1"/>
</dbReference>
<dbReference type="Proteomes" id="UP001642464">
    <property type="component" value="Unassembled WGS sequence"/>
</dbReference>
<comment type="caution">
    <text evidence="5">The sequence shown here is derived from an EMBL/GenBank/DDBJ whole genome shotgun (WGS) entry which is preliminary data.</text>
</comment>